<sequence>MVNLPPPNNDSNVLEGDQAPAAPDVFAPQWIGEHDPDNNNGWIKWDVPLGGEGDEPMVDLEFEEERGPSTAAVEGPSAPLLAPGLPMPHTVIEDLSTRLGNLEYRHGVLMRKMEEVSDAKVANNIAIGEIHPRVATVEEQVQVMESQAVQVVSGLKEIKTRIQQVDNRVDTYSSGQMVVPGHDVIVRLSQRVQTLQMALHGTELQNQ</sequence>
<dbReference type="EMBL" id="BKCJ010300885">
    <property type="protein sequence ID" value="GEZ61545.1"/>
    <property type="molecule type" value="Genomic_DNA"/>
</dbReference>
<dbReference type="AlphaFoldDB" id="A0A699IJI3"/>
<proteinExistence type="predicted"/>
<protein>
    <submittedName>
        <fullName evidence="1">Uncharacterized protein</fullName>
    </submittedName>
</protein>
<name>A0A699IJI3_TANCI</name>
<gene>
    <name evidence="1" type="ORF">Tci_533518</name>
</gene>
<reference evidence="1" key="1">
    <citation type="journal article" date="2019" name="Sci. Rep.">
        <title>Draft genome of Tanacetum cinerariifolium, the natural source of mosquito coil.</title>
        <authorList>
            <person name="Yamashiro T."/>
            <person name="Shiraishi A."/>
            <person name="Satake H."/>
            <person name="Nakayama K."/>
        </authorList>
    </citation>
    <scope>NUCLEOTIDE SEQUENCE</scope>
</reference>
<accession>A0A699IJI3</accession>
<comment type="caution">
    <text evidence="1">The sequence shown here is derived from an EMBL/GenBank/DDBJ whole genome shotgun (WGS) entry which is preliminary data.</text>
</comment>
<evidence type="ECO:0000313" key="1">
    <source>
        <dbReference type="EMBL" id="GEZ61545.1"/>
    </source>
</evidence>
<organism evidence="1">
    <name type="scientific">Tanacetum cinerariifolium</name>
    <name type="common">Dalmatian daisy</name>
    <name type="synonym">Chrysanthemum cinerariifolium</name>
    <dbReference type="NCBI Taxonomy" id="118510"/>
    <lineage>
        <taxon>Eukaryota</taxon>
        <taxon>Viridiplantae</taxon>
        <taxon>Streptophyta</taxon>
        <taxon>Embryophyta</taxon>
        <taxon>Tracheophyta</taxon>
        <taxon>Spermatophyta</taxon>
        <taxon>Magnoliopsida</taxon>
        <taxon>eudicotyledons</taxon>
        <taxon>Gunneridae</taxon>
        <taxon>Pentapetalae</taxon>
        <taxon>asterids</taxon>
        <taxon>campanulids</taxon>
        <taxon>Asterales</taxon>
        <taxon>Asteraceae</taxon>
        <taxon>Asteroideae</taxon>
        <taxon>Anthemideae</taxon>
        <taxon>Anthemidinae</taxon>
        <taxon>Tanacetum</taxon>
    </lineage>
</organism>